<dbReference type="Gene3D" id="2.60.120.260">
    <property type="entry name" value="Galactose-binding domain-like"/>
    <property type="match status" value="1"/>
</dbReference>
<feature type="domain" description="DUF4959" evidence="1">
    <location>
        <begin position="19"/>
        <end position="124"/>
    </location>
</feature>
<sequence length="398" mass="45015">MKNIISVLFIGCFFLFLGGCEDVETRKPFGENDGKVPGKVVIEYYAQIPGGVILKYIAPSDADLMYIKAKYTLDNGKQLEARASLYSDELVIEGFGNTDTKTLSISAVDRQENEGEAITYEVNPGIPPCVMAYESLQTGTAFGGMAIDADNLFQKLLYVDVLTADSTGAWQVINTEYTSSRKIKFSVRGFEALPRDFRVVVRDIYGNTSPVYETNVTPLFEEQLDLKKFRAVILPGDLKMDVYGNIEALFNGKNHWGEFNLSHSPDFNEFPVWFTFDMGVKARISRYKYWQRLDGAEWLYDHGNMKTWEVWGCVNAPDPSGSWLGWTKLMDCESIKPSGYPFGSVSEEDIEYAKKGEEYELPVDAPAVRYIRIKVLSTHADKGLLHIQQLWFWGQVVE</sequence>
<dbReference type="InterPro" id="IPR032164">
    <property type="entry name" value="DUF5000"/>
</dbReference>
<evidence type="ECO:0000313" key="5">
    <source>
        <dbReference type="Proteomes" id="UP000324575"/>
    </source>
</evidence>
<proteinExistence type="predicted"/>
<evidence type="ECO:0000259" key="2">
    <source>
        <dbReference type="Pfam" id="PF16391"/>
    </source>
</evidence>
<dbReference type="EMBL" id="SNRX01000023">
    <property type="protein sequence ID" value="KAA6301224.1"/>
    <property type="molecule type" value="Genomic_DNA"/>
</dbReference>
<dbReference type="PROSITE" id="PS51257">
    <property type="entry name" value="PROKAR_LIPOPROTEIN"/>
    <property type="match status" value="1"/>
</dbReference>
<accession>A0A5M8NYB0</accession>
<evidence type="ECO:0000259" key="1">
    <source>
        <dbReference type="Pfam" id="PF16323"/>
    </source>
</evidence>
<dbReference type="InterPro" id="IPR033431">
    <property type="entry name" value="DUF5126"/>
</dbReference>
<comment type="caution">
    <text evidence="4">The sequence shown here is derived from an EMBL/GenBank/DDBJ whole genome shotgun (WGS) entry which is preliminary data.</text>
</comment>
<evidence type="ECO:0000313" key="4">
    <source>
        <dbReference type="EMBL" id="KAA6301224.1"/>
    </source>
</evidence>
<protein>
    <recommendedName>
        <fullName evidence="6">DUF4959 domain-containing protein</fullName>
    </recommendedName>
</protein>
<gene>
    <name evidence="4" type="ORF">EZS26_002613</name>
</gene>
<reference evidence="4 5" key="1">
    <citation type="submission" date="2019-03" db="EMBL/GenBank/DDBJ databases">
        <title>Single cell metagenomics reveals metabolic interactions within the superorganism composed of flagellate Streblomastix strix and complex community of Bacteroidetes bacteria on its surface.</title>
        <authorList>
            <person name="Treitli S.C."/>
            <person name="Kolisko M."/>
            <person name="Husnik F."/>
            <person name="Keeling P."/>
            <person name="Hampl V."/>
        </authorList>
    </citation>
    <scope>NUCLEOTIDE SEQUENCE [LARGE SCALE GENOMIC DNA]</scope>
    <source>
        <strain evidence="4">St1</strain>
    </source>
</reference>
<evidence type="ECO:0000259" key="3">
    <source>
        <dbReference type="Pfam" id="PF17166"/>
    </source>
</evidence>
<feature type="domain" description="DUF5126" evidence="3">
    <location>
        <begin position="127"/>
        <end position="225"/>
    </location>
</feature>
<feature type="domain" description="DUF5000" evidence="2">
    <location>
        <begin position="256"/>
        <end position="394"/>
    </location>
</feature>
<dbReference type="AlphaFoldDB" id="A0A5M8NYB0"/>
<name>A0A5M8NYB0_9BACT</name>
<dbReference type="Proteomes" id="UP000324575">
    <property type="component" value="Unassembled WGS sequence"/>
</dbReference>
<dbReference type="Pfam" id="PF17166">
    <property type="entry name" value="DUF5126"/>
    <property type="match status" value="1"/>
</dbReference>
<organism evidence="4 5">
    <name type="scientific">Candidatus Ordinivivax streblomastigis</name>
    <dbReference type="NCBI Taxonomy" id="2540710"/>
    <lineage>
        <taxon>Bacteria</taxon>
        <taxon>Pseudomonadati</taxon>
        <taxon>Bacteroidota</taxon>
        <taxon>Bacteroidia</taxon>
        <taxon>Bacteroidales</taxon>
        <taxon>Candidatus Ordinivivax</taxon>
    </lineage>
</organism>
<dbReference type="InterPro" id="IPR032527">
    <property type="entry name" value="DUF4959"/>
</dbReference>
<evidence type="ECO:0008006" key="6">
    <source>
        <dbReference type="Google" id="ProtNLM"/>
    </source>
</evidence>
<dbReference type="Pfam" id="PF16323">
    <property type="entry name" value="DUF4959"/>
    <property type="match status" value="1"/>
</dbReference>
<dbReference type="Pfam" id="PF16391">
    <property type="entry name" value="DUF5000"/>
    <property type="match status" value="1"/>
</dbReference>